<evidence type="ECO:0008006" key="4">
    <source>
        <dbReference type="Google" id="ProtNLM"/>
    </source>
</evidence>
<protein>
    <recommendedName>
        <fullName evidence="4">DDB1- and CUL4-associated factor 11</fullName>
    </recommendedName>
</protein>
<feature type="repeat" description="WD" evidence="1">
    <location>
        <begin position="277"/>
        <end position="311"/>
    </location>
</feature>
<dbReference type="SMART" id="SM00320">
    <property type="entry name" value="WD40"/>
    <property type="match status" value="6"/>
</dbReference>
<evidence type="ECO:0000256" key="1">
    <source>
        <dbReference type="PROSITE-ProRule" id="PRU00221"/>
    </source>
</evidence>
<proteinExistence type="predicted"/>
<gene>
    <name evidence="2" type="ORF">LAZ67_20000261</name>
</gene>
<evidence type="ECO:0000313" key="3">
    <source>
        <dbReference type="Proteomes" id="UP001235939"/>
    </source>
</evidence>
<dbReference type="SUPFAM" id="SSF50978">
    <property type="entry name" value="WD40 repeat-like"/>
    <property type="match status" value="1"/>
</dbReference>
<name>A0ABY6LLB0_9ARAC</name>
<dbReference type="PANTHER" id="PTHR19847">
    <property type="entry name" value="DDB1- AND CUL4-ASSOCIATED FACTOR 11"/>
    <property type="match status" value="1"/>
</dbReference>
<dbReference type="Pfam" id="PF00400">
    <property type="entry name" value="WD40"/>
    <property type="match status" value="2"/>
</dbReference>
<dbReference type="PROSITE" id="PS50082">
    <property type="entry name" value="WD_REPEATS_2"/>
    <property type="match status" value="2"/>
</dbReference>
<dbReference type="Proteomes" id="UP001235939">
    <property type="component" value="Chromosome 20"/>
</dbReference>
<dbReference type="EMBL" id="CP092882">
    <property type="protein sequence ID" value="UYV81187.1"/>
    <property type="molecule type" value="Genomic_DNA"/>
</dbReference>
<dbReference type="InterPro" id="IPR051859">
    <property type="entry name" value="DCAF"/>
</dbReference>
<dbReference type="PANTHER" id="PTHR19847:SF7">
    <property type="entry name" value="DDB1- AND CUL4-ASSOCIATED FACTOR 11"/>
    <property type="match status" value="1"/>
</dbReference>
<dbReference type="PROSITE" id="PS50294">
    <property type="entry name" value="WD_REPEATS_REGION"/>
    <property type="match status" value="1"/>
</dbReference>
<dbReference type="InterPro" id="IPR015943">
    <property type="entry name" value="WD40/YVTN_repeat-like_dom_sf"/>
</dbReference>
<dbReference type="InterPro" id="IPR001680">
    <property type="entry name" value="WD40_rpt"/>
</dbReference>
<feature type="repeat" description="WD" evidence="1">
    <location>
        <begin position="229"/>
        <end position="262"/>
    </location>
</feature>
<organism evidence="2 3">
    <name type="scientific">Cordylochernes scorpioides</name>
    <dbReference type="NCBI Taxonomy" id="51811"/>
    <lineage>
        <taxon>Eukaryota</taxon>
        <taxon>Metazoa</taxon>
        <taxon>Ecdysozoa</taxon>
        <taxon>Arthropoda</taxon>
        <taxon>Chelicerata</taxon>
        <taxon>Arachnida</taxon>
        <taxon>Pseudoscorpiones</taxon>
        <taxon>Cheliferoidea</taxon>
        <taxon>Chernetidae</taxon>
        <taxon>Cordylochernes</taxon>
    </lineage>
</organism>
<keyword evidence="3" id="KW-1185">Reference proteome</keyword>
<dbReference type="Gene3D" id="2.130.10.10">
    <property type="entry name" value="YVTN repeat-like/Quinoprotein amine dehydrogenase"/>
    <property type="match status" value="2"/>
</dbReference>
<reference evidence="2 3" key="1">
    <citation type="submission" date="2022-01" db="EMBL/GenBank/DDBJ databases">
        <title>A chromosomal length assembly of Cordylochernes scorpioides.</title>
        <authorList>
            <person name="Zeh D."/>
            <person name="Zeh J."/>
        </authorList>
    </citation>
    <scope>NUCLEOTIDE SEQUENCE [LARGE SCALE GENOMIC DNA]</scope>
    <source>
        <strain evidence="2">IN4F17</strain>
        <tissue evidence="2">Whole Body</tissue>
    </source>
</reference>
<sequence length="479" mass="54298">MGDSDSDSEPDITTILQYLIRRIQTAVTLWWFVPADVYPDTSVLDNNDLSLVLRTKLNRPNQLKILSLLKQLHPQHQQYQGGLQEQSVLQHLCQRRRSPHHSMPSCVLCVSHPLAAAADYHIRIYNTQSDSYVQLKKVKARDVGWSILDTAISPDGYNFVYCSWSESVHVCNIYGEHDTHHALPLHPDDRRFCIFSLNYSQDGREIVGGANDECLYIYDMQVDLRTTKIRCHDNDVNSVAFADLNSQILFSCGDDSLCKVWDRRVLSEENPKPVGLLAGHLDGITYVDSKGDGRYLITNSKDQTIKLWDIRAFSPSNLVEGVSQSPPTWLVAQVEKRAMASSNWDYRWQSVPRKFCQGVKNKLPGDTSLMTYRGHSVLQTLIRCRFSPAHTTAQCYIYSGCGAGKFVVYDVLTGKIVFSPSAHSACVRDVDWHPYRPEMVTASVSSSNISLYISSYKDHLCNQNRLKNYAQYPFTVSSI</sequence>
<evidence type="ECO:0000313" key="2">
    <source>
        <dbReference type="EMBL" id="UYV81187.1"/>
    </source>
</evidence>
<dbReference type="InterPro" id="IPR036322">
    <property type="entry name" value="WD40_repeat_dom_sf"/>
</dbReference>
<keyword evidence="1" id="KW-0853">WD repeat</keyword>
<accession>A0ABY6LLB0</accession>